<name>A0A1B9G4S3_9TREE</name>
<sequence>MASTKEGHSTGSSGSAPGSSLHHPLNYVPGRIIELPKSPPPSGSSNTEASTNNQERNPKPKRRPHFGNTSRASSNDRQGGSHGSSGPWVSTSKINSAKESIDRTRRDQFSTGSTSNSSRRPPSPSVEDCPEPDNTNHNTGEDIPSSWYGRSRGARSATSSDTQSEGDPVRGRSTEMGAGDNSRNGHSTESSHRAPWPPKRTQRAHTPYHKDILSGPESSDDSKEPTPSIDDSHSMSGAHPDARKSRRRRVRDFSSRRNSYEDIRRGRSPAGVNHRPHMSSLNDTTHSKRARRKSRERRWRSNDTTSGSAADISEGTGRRYHSSSYGGDTRPNMADFSDNSGPPPRMHHPYHGYGGRPPTWRHPSVGGFGQPPRPPGPPGYPNSSIMGWGHPGYAWIQPPSGWERSIETQPGSWSRTSARLQECLKPLTTARLAIEETKFGAARGAISNAPTTASNNVPLGASQPSIGPLSSFGNRLDPDNPHLPWPHTRVTTYQGRRVVIPSGQTLQEALSTQGIHSTLPFGVSEADLSSRFPVNRTVRLPTDTGGVFPLSVPAGSSVWEVLQALETTGQL</sequence>
<dbReference type="VEuPathDB" id="FungiDB:I302_03716"/>
<feature type="compositionally biased region" description="Basic and acidic residues" evidence="1">
    <location>
        <begin position="99"/>
        <end position="108"/>
    </location>
</feature>
<feature type="compositionally biased region" description="Basic and acidic residues" evidence="1">
    <location>
        <begin position="251"/>
        <end position="265"/>
    </location>
</feature>
<evidence type="ECO:0000313" key="3">
    <source>
        <dbReference type="EMBL" id="WVW78390.1"/>
    </source>
</evidence>
<reference evidence="3" key="4">
    <citation type="submission" date="2024-02" db="EMBL/GenBank/DDBJ databases">
        <title>Comparative genomics of Cryptococcus and Kwoniella reveals pathogenesis evolution and contrasting modes of karyotype evolution via chromosome fusion or intercentromeric recombination.</title>
        <authorList>
            <person name="Coelho M.A."/>
            <person name="David-Palma M."/>
            <person name="Shea T."/>
            <person name="Bowers K."/>
            <person name="McGinley-Smith S."/>
            <person name="Mohammad A.W."/>
            <person name="Gnirke A."/>
            <person name="Yurkov A.M."/>
            <person name="Nowrousian M."/>
            <person name="Sun S."/>
            <person name="Cuomo C.A."/>
            <person name="Heitman J."/>
        </authorList>
    </citation>
    <scope>NUCLEOTIDE SEQUENCE</scope>
    <source>
        <strain evidence="3">CBS 10118</strain>
    </source>
</reference>
<reference evidence="2" key="1">
    <citation type="submission" date="2013-07" db="EMBL/GenBank/DDBJ databases">
        <title>The Genome Sequence of Cryptococcus bestiolae CBS10118.</title>
        <authorList>
            <consortium name="The Broad Institute Genome Sequencing Platform"/>
            <person name="Cuomo C."/>
            <person name="Litvintseva A."/>
            <person name="Chen Y."/>
            <person name="Heitman J."/>
            <person name="Sun S."/>
            <person name="Springer D."/>
            <person name="Dromer F."/>
            <person name="Young S.K."/>
            <person name="Zeng Q."/>
            <person name="Gargeya S."/>
            <person name="Fitzgerald M."/>
            <person name="Abouelleil A."/>
            <person name="Alvarado L."/>
            <person name="Berlin A.M."/>
            <person name="Chapman S.B."/>
            <person name="Dewar J."/>
            <person name="Goldberg J."/>
            <person name="Griggs A."/>
            <person name="Gujja S."/>
            <person name="Hansen M."/>
            <person name="Howarth C."/>
            <person name="Imamovic A."/>
            <person name="Larimer J."/>
            <person name="McCowan C."/>
            <person name="Murphy C."/>
            <person name="Pearson M."/>
            <person name="Priest M."/>
            <person name="Roberts A."/>
            <person name="Saif S."/>
            <person name="Shea T."/>
            <person name="Sykes S."/>
            <person name="Wortman J."/>
            <person name="Nusbaum C."/>
            <person name="Birren B."/>
        </authorList>
    </citation>
    <scope>NUCLEOTIDE SEQUENCE [LARGE SCALE GENOMIC DNA]</scope>
    <source>
        <strain evidence="2">CBS 10118</strain>
    </source>
</reference>
<feature type="compositionally biased region" description="Polar residues" evidence="1">
    <location>
        <begin position="87"/>
        <end position="98"/>
    </location>
</feature>
<dbReference type="RefSeq" id="XP_019047109.1">
    <property type="nucleotide sequence ID" value="XM_019190361.1"/>
</dbReference>
<protein>
    <submittedName>
        <fullName evidence="2">Uncharacterized protein</fullName>
    </submittedName>
</protein>
<gene>
    <name evidence="2" type="ORF">I302_03716</name>
    <name evidence="3" type="ORF">I302_100344</name>
</gene>
<organism evidence="2">
    <name type="scientific">Kwoniella bestiolae CBS 10118</name>
    <dbReference type="NCBI Taxonomy" id="1296100"/>
    <lineage>
        <taxon>Eukaryota</taxon>
        <taxon>Fungi</taxon>
        <taxon>Dikarya</taxon>
        <taxon>Basidiomycota</taxon>
        <taxon>Agaricomycotina</taxon>
        <taxon>Tremellomycetes</taxon>
        <taxon>Tremellales</taxon>
        <taxon>Cryptococcaceae</taxon>
        <taxon>Kwoniella</taxon>
    </lineage>
</organism>
<dbReference type="EMBL" id="CP144541">
    <property type="protein sequence ID" value="WVW78390.1"/>
    <property type="molecule type" value="Genomic_DNA"/>
</dbReference>
<feature type="compositionally biased region" description="Low complexity" evidence="1">
    <location>
        <begin position="110"/>
        <end position="120"/>
    </location>
</feature>
<keyword evidence="4" id="KW-1185">Reference proteome</keyword>
<dbReference type="AlphaFoldDB" id="A0A1B9G4S3"/>
<dbReference type="KEGG" id="kbi:30208115"/>
<evidence type="ECO:0000313" key="4">
    <source>
        <dbReference type="Proteomes" id="UP000092730"/>
    </source>
</evidence>
<proteinExistence type="predicted"/>
<feature type="compositionally biased region" description="Polar residues" evidence="1">
    <location>
        <begin position="67"/>
        <end position="78"/>
    </location>
</feature>
<dbReference type="Proteomes" id="UP000092730">
    <property type="component" value="Chromosome 1"/>
</dbReference>
<reference evidence="2" key="3">
    <citation type="submission" date="2014-01" db="EMBL/GenBank/DDBJ databases">
        <title>Evolution of pathogenesis and genome organization in the Tremellales.</title>
        <authorList>
            <person name="Cuomo C."/>
            <person name="Litvintseva A."/>
            <person name="Heitman J."/>
            <person name="Chen Y."/>
            <person name="Sun S."/>
            <person name="Springer D."/>
            <person name="Dromer F."/>
            <person name="Young S."/>
            <person name="Zeng Q."/>
            <person name="Chapman S."/>
            <person name="Gujja S."/>
            <person name="Saif S."/>
            <person name="Birren B."/>
        </authorList>
    </citation>
    <scope>NUCLEOTIDE SEQUENCE</scope>
    <source>
        <strain evidence="2">CBS 10118</strain>
    </source>
</reference>
<evidence type="ECO:0000256" key="1">
    <source>
        <dbReference type="SAM" id="MobiDB-lite"/>
    </source>
</evidence>
<accession>A0A1B9G4S3</accession>
<feature type="compositionally biased region" description="Basic residues" evidence="1">
    <location>
        <begin position="287"/>
        <end position="298"/>
    </location>
</feature>
<feature type="compositionally biased region" description="Polar residues" evidence="1">
    <location>
        <begin position="43"/>
        <end position="55"/>
    </location>
</feature>
<evidence type="ECO:0000313" key="2">
    <source>
        <dbReference type="EMBL" id="OCF26039.1"/>
    </source>
</evidence>
<feature type="compositionally biased region" description="Low complexity" evidence="1">
    <location>
        <begin position="149"/>
        <end position="160"/>
    </location>
</feature>
<dbReference type="GeneID" id="30208115"/>
<dbReference type="EMBL" id="KI894020">
    <property type="protein sequence ID" value="OCF26039.1"/>
    <property type="molecule type" value="Genomic_DNA"/>
</dbReference>
<reference evidence="3" key="2">
    <citation type="submission" date="2013-07" db="EMBL/GenBank/DDBJ databases">
        <authorList>
            <consortium name="The Broad Institute Genome Sequencing Platform"/>
            <person name="Cuomo C."/>
            <person name="Litvintseva A."/>
            <person name="Chen Y."/>
            <person name="Heitman J."/>
            <person name="Sun S."/>
            <person name="Springer D."/>
            <person name="Dromer F."/>
            <person name="Young S.K."/>
            <person name="Zeng Q."/>
            <person name="Gargeya S."/>
            <person name="Fitzgerald M."/>
            <person name="Abouelleil A."/>
            <person name="Alvarado L."/>
            <person name="Berlin A.M."/>
            <person name="Chapman S.B."/>
            <person name="Dewar J."/>
            <person name="Goldberg J."/>
            <person name="Griggs A."/>
            <person name="Gujja S."/>
            <person name="Hansen M."/>
            <person name="Howarth C."/>
            <person name="Imamovic A."/>
            <person name="Larimer J."/>
            <person name="McCowan C."/>
            <person name="Murphy C."/>
            <person name="Pearson M."/>
            <person name="Priest M."/>
            <person name="Roberts A."/>
            <person name="Saif S."/>
            <person name="Shea T."/>
            <person name="Sykes S."/>
            <person name="Wortman J."/>
            <person name="Nusbaum C."/>
            <person name="Birren B."/>
        </authorList>
    </citation>
    <scope>NUCLEOTIDE SEQUENCE</scope>
    <source>
        <strain evidence="3">CBS 10118</strain>
    </source>
</reference>
<feature type="region of interest" description="Disordered" evidence="1">
    <location>
        <begin position="1"/>
        <end position="349"/>
    </location>
</feature>
<feature type="compositionally biased region" description="Low complexity" evidence="1">
    <location>
        <begin position="9"/>
        <end position="20"/>
    </location>
</feature>